<dbReference type="STRING" id="545695.TREAZ_0184"/>
<reference evidence="3" key="1">
    <citation type="submission" date="2009-12" db="EMBL/GenBank/DDBJ databases">
        <title>Complete sequence of Treponema azotonutricium strain ZAS-9.</title>
        <authorList>
            <person name="Tetu S.G."/>
            <person name="Matson E."/>
            <person name="Ren Q."/>
            <person name="Seshadri R."/>
            <person name="Elbourne L."/>
            <person name="Hassan K.A."/>
            <person name="Durkin A."/>
            <person name="Radune D."/>
            <person name="Mohamoud Y."/>
            <person name="Shay R."/>
            <person name="Jin S."/>
            <person name="Zhang X."/>
            <person name="Lucey K."/>
            <person name="Ballor N.R."/>
            <person name="Ottesen E."/>
            <person name="Rosenthal R."/>
            <person name="Allen A."/>
            <person name="Leadbetter J.R."/>
            <person name="Paulsen I.T."/>
        </authorList>
    </citation>
    <scope>NUCLEOTIDE SEQUENCE [LARGE SCALE GENOMIC DNA]</scope>
    <source>
        <strain evidence="3">ATCC BAA-888 / DSM 13862 / ZAS-9</strain>
    </source>
</reference>
<evidence type="ECO:0000313" key="2">
    <source>
        <dbReference type="EMBL" id="AEF80241.1"/>
    </source>
</evidence>
<reference evidence="2 3" key="2">
    <citation type="journal article" date="2011" name="ISME J.">
        <title>RNA-seq reveals cooperative metabolic interactions between two termite-gut spirochete species in co-culture.</title>
        <authorList>
            <person name="Rosenthal A.Z."/>
            <person name="Matson E.G."/>
            <person name="Eldar A."/>
            <person name="Leadbetter J.R."/>
        </authorList>
    </citation>
    <scope>NUCLEOTIDE SEQUENCE [LARGE SCALE GENOMIC DNA]</scope>
    <source>
        <strain evidence="3">ATCC BAA-888 / DSM 13862 / ZAS-9</strain>
    </source>
</reference>
<organism evidence="2 3">
    <name type="scientific">Leadbettera azotonutricia (strain ATCC BAA-888 / DSM 13862 / ZAS-9)</name>
    <name type="common">Treponema azotonutricium</name>
    <dbReference type="NCBI Taxonomy" id="545695"/>
    <lineage>
        <taxon>Bacteria</taxon>
        <taxon>Pseudomonadati</taxon>
        <taxon>Spirochaetota</taxon>
        <taxon>Spirochaetia</taxon>
        <taxon>Spirochaetales</taxon>
        <taxon>Breznakiellaceae</taxon>
        <taxon>Leadbettera</taxon>
    </lineage>
</organism>
<name>F5YEU2_LEAAZ</name>
<keyword evidence="3" id="KW-1185">Reference proteome</keyword>
<proteinExistence type="predicted"/>
<protein>
    <submittedName>
        <fullName evidence="2">Uncharacterized protein</fullName>
    </submittedName>
</protein>
<accession>F5YEU2</accession>
<sequence>MAIQPIDLQALFTQVDKVGKLQANQREGLQIQQALQQADSQKKAEEQVQSVNEAQGTGEEAEKIKDGDKQRQYYTPGEGGKESPEEADEEEEKKDDPSLIRDPSLGRNIDISG</sequence>
<dbReference type="Proteomes" id="UP000009222">
    <property type="component" value="Chromosome"/>
</dbReference>
<dbReference type="KEGG" id="taz:TREAZ_0184"/>
<dbReference type="eggNOG" id="ENOG5031CTV">
    <property type="taxonomic scope" value="Bacteria"/>
</dbReference>
<dbReference type="RefSeq" id="WP_015711741.1">
    <property type="nucleotide sequence ID" value="NC_015577.1"/>
</dbReference>
<feature type="region of interest" description="Disordered" evidence="1">
    <location>
        <begin position="40"/>
        <end position="113"/>
    </location>
</feature>
<evidence type="ECO:0000313" key="3">
    <source>
        <dbReference type="Proteomes" id="UP000009222"/>
    </source>
</evidence>
<dbReference type="EMBL" id="CP001841">
    <property type="protein sequence ID" value="AEF80241.1"/>
    <property type="molecule type" value="Genomic_DNA"/>
</dbReference>
<gene>
    <name evidence="2" type="ordered locus">TREAZ_0184</name>
</gene>
<feature type="compositionally biased region" description="Basic and acidic residues" evidence="1">
    <location>
        <begin position="60"/>
        <end position="71"/>
    </location>
</feature>
<dbReference type="OrthoDB" id="361694at2"/>
<dbReference type="AlphaFoldDB" id="F5YEU2"/>
<evidence type="ECO:0000256" key="1">
    <source>
        <dbReference type="SAM" id="MobiDB-lite"/>
    </source>
</evidence>
<dbReference type="InParanoid" id="F5YEU2"/>
<dbReference type="HOGENOM" id="CLU_171168_0_0_12"/>